<dbReference type="CDD" id="cd00037">
    <property type="entry name" value="CLECT"/>
    <property type="match status" value="1"/>
</dbReference>
<accession>A0A8W8NA70</accession>
<keyword evidence="5" id="KW-1185">Reference proteome</keyword>
<dbReference type="EnsemblMetazoa" id="G4944.2">
    <property type="protein sequence ID" value="G4944.2:cds"/>
    <property type="gene ID" value="G4944"/>
</dbReference>
<dbReference type="PROSITE" id="PS50041">
    <property type="entry name" value="C_TYPE_LECTIN_2"/>
    <property type="match status" value="2"/>
</dbReference>
<evidence type="ECO:0000259" key="3">
    <source>
        <dbReference type="PROSITE" id="PS51212"/>
    </source>
</evidence>
<feature type="domain" description="WSC" evidence="3">
    <location>
        <begin position="90"/>
        <end position="185"/>
    </location>
</feature>
<dbReference type="Gene3D" id="3.10.100.10">
    <property type="entry name" value="Mannose-Binding Protein A, subunit A"/>
    <property type="match status" value="2"/>
</dbReference>
<keyword evidence="1" id="KW-0732">Signal</keyword>
<dbReference type="AlphaFoldDB" id="A0A8W8NA70"/>
<dbReference type="InterPro" id="IPR016186">
    <property type="entry name" value="C-type_lectin-like/link_sf"/>
</dbReference>
<dbReference type="PROSITE" id="PS51212">
    <property type="entry name" value="WSC"/>
    <property type="match status" value="1"/>
</dbReference>
<feature type="domain" description="C-type lectin" evidence="2">
    <location>
        <begin position="190"/>
        <end position="261"/>
    </location>
</feature>
<dbReference type="PANTHER" id="PTHR22803">
    <property type="entry name" value="MANNOSE, PHOSPHOLIPASE, LECTIN RECEPTOR RELATED"/>
    <property type="match status" value="1"/>
</dbReference>
<evidence type="ECO:0000259" key="2">
    <source>
        <dbReference type="PROSITE" id="PS50041"/>
    </source>
</evidence>
<dbReference type="InterPro" id="IPR002889">
    <property type="entry name" value="WSC_carb-bd"/>
</dbReference>
<name>A0A8W8NA70_MAGGI</name>
<evidence type="ECO:0000313" key="5">
    <source>
        <dbReference type="Proteomes" id="UP000005408"/>
    </source>
</evidence>
<feature type="signal peptide" evidence="1">
    <location>
        <begin position="1"/>
        <end position="32"/>
    </location>
</feature>
<dbReference type="Pfam" id="PF00059">
    <property type="entry name" value="Lectin_C"/>
    <property type="match status" value="1"/>
</dbReference>
<feature type="chain" id="PRO_5036472936" evidence="1">
    <location>
        <begin position="33"/>
        <end position="269"/>
    </location>
</feature>
<dbReference type="InterPro" id="IPR050111">
    <property type="entry name" value="C-type_lectin/snaclec_domain"/>
</dbReference>
<feature type="domain" description="C-type lectin" evidence="2">
    <location>
        <begin position="44"/>
        <end position="113"/>
    </location>
</feature>
<dbReference type="InterPro" id="IPR016187">
    <property type="entry name" value="CTDL_fold"/>
</dbReference>
<dbReference type="InterPro" id="IPR001304">
    <property type="entry name" value="C-type_lectin-like"/>
</dbReference>
<dbReference type="SMART" id="SM00034">
    <property type="entry name" value="CLECT"/>
    <property type="match status" value="1"/>
</dbReference>
<protein>
    <submittedName>
        <fullName evidence="4">Uncharacterized protein</fullName>
    </submittedName>
</protein>
<reference evidence="4" key="1">
    <citation type="submission" date="2022-08" db="UniProtKB">
        <authorList>
            <consortium name="EnsemblMetazoa"/>
        </authorList>
    </citation>
    <scope>IDENTIFICATION</scope>
    <source>
        <strain evidence="4">05x7-T-G4-1.051#20</strain>
    </source>
</reference>
<organism evidence="4 5">
    <name type="scientific">Magallana gigas</name>
    <name type="common">Pacific oyster</name>
    <name type="synonym">Crassostrea gigas</name>
    <dbReference type="NCBI Taxonomy" id="29159"/>
    <lineage>
        <taxon>Eukaryota</taxon>
        <taxon>Metazoa</taxon>
        <taxon>Spiralia</taxon>
        <taxon>Lophotrochozoa</taxon>
        <taxon>Mollusca</taxon>
        <taxon>Bivalvia</taxon>
        <taxon>Autobranchia</taxon>
        <taxon>Pteriomorphia</taxon>
        <taxon>Ostreida</taxon>
        <taxon>Ostreoidea</taxon>
        <taxon>Ostreidae</taxon>
        <taxon>Magallana</taxon>
    </lineage>
</organism>
<dbReference type="Pfam" id="PF01822">
    <property type="entry name" value="WSC"/>
    <property type="match status" value="1"/>
</dbReference>
<evidence type="ECO:0000256" key="1">
    <source>
        <dbReference type="SAM" id="SignalP"/>
    </source>
</evidence>
<proteinExistence type="predicted"/>
<evidence type="ECO:0000313" key="4">
    <source>
        <dbReference type="EnsemblMetazoa" id="G4944.2:cds"/>
    </source>
</evidence>
<sequence>MIGNARSPRSFLDPREWWTGVAILLLFQAITADHYECPNGWVRFQDSCFFFSKTQATWASSSYVCAELGGTLAHMETQDESDFLENFVLNQAYIGCINDREVRFLDGEFHYSDTMTNRMCTEKCRERFYDFSGTQYFGQCFCGNVSWEKFQSYGPSPEDQCTLPCHGDKQERCGGHWRSSVYLTGGRKHWVGGTDMMEEGKWAWFPGNEPVTYTDWLPTEPDNKLHSSLEKEHCMTLSPSSHIFYQWSDEICSKLLNFICERIAIRSGV</sequence>
<dbReference type="SUPFAM" id="SSF56436">
    <property type="entry name" value="C-type lectin-like"/>
    <property type="match status" value="1"/>
</dbReference>
<dbReference type="SMART" id="SM00321">
    <property type="entry name" value="WSC"/>
    <property type="match status" value="1"/>
</dbReference>
<dbReference type="Proteomes" id="UP000005408">
    <property type="component" value="Unassembled WGS sequence"/>
</dbReference>